<gene>
    <name evidence="2" type="ORF">BT62DRAFT_931306</name>
</gene>
<proteinExistence type="predicted"/>
<dbReference type="AlphaFoldDB" id="A0A9P8AUB5"/>
<dbReference type="GeneID" id="66108397"/>
<sequence>MPSSSADVCLYFVAIIVPPVPVLISMLHPAIVNIIDRARARARAQNEAALPISGSTLHCVC</sequence>
<organism evidence="2 3">
    <name type="scientific">Guyanagaster necrorhizus</name>
    <dbReference type="NCBI Taxonomy" id="856835"/>
    <lineage>
        <taxon>Eukaryota</taxon>
        <taxon>Fungi</taxon>
        <taxon>Dikarya</taxon>
        <taxon>Basidiomycota</taxon>
        <taxon>Agaricomycotina</taxon>
        <taxon>Agaricomycetes</taxon>
        <taxon>Agaricomycetidae</taxon>
        <taxon>Agaricales</taxon>
        <taxon>Marasmiineae</taxon>
        <taxon>Physalacriaceae</taxon>
        <taxon>Guyanagaster</taxon>
    </lineage>
</organism>
<reference evidence="2" key="1">
    <citation type="submission" date="2020-11" db="EMBL/GenBank/DDBJ databases">
        <title>Adaptations for nitrogen fixation in a non-lichenized fungal sporocarp promotes dispersal by wood-feeding termites.</title>
        <authorList>
            <consortium name="DOE Joint Genome Institute"/>
            <person name="Koch R.A."/>
            <person name="Yoon G."/>
            <person name="Arayal U."/>
            <person name="Lail K."/>
            <person name="Amirebrahimi M."/>
            <person name="Labutti K."/>
            <person name="Lipzen A."/>
            <person name="Riley R."/>
            <person name="Barry K."/>
            <person name="Henrissat B."/>
            <person name="Grigoriev I.V."/>
            <person name="Herr J.R."/>
            <person name="Aime M.C."/>
        </authorList>
    </citation>
    <scope>NUCLEOTIDE SEQUENCE</scope>
    <source>
        <strain evidence="2">MCA 3950</strain>
    </source>
</reference>
<keyword evidence="1" id="KW-0472">Membrane</keyword>
<keyword evidence="1" id="KW-0812">Transmembrane</keyword>
<dbReference type="RefSeq" id="XP_043040237.1">
    <property type="nucleotide sequence ID" value="XM_043186100.1"/>
</dbReference>
<keyword evidence="1" id="KW-1133">Transmembrane helix</keyword>
<dbReference type="EMBL" id="MU250533">
    <property type="protein sequence ID" value="KAG7446737.1"/>
    <property type="molecule type" value="Genomic_DNA"/>
</dbReference>
<comment type="caution">
    <text evidence="2">The sequence shown here is derived from an EMBL/GenBank/DDBJ whole genome shotgun (WGS) entry which is preliminary data.</text>
</comment>
<evidence type="ECO:0000256" key="1">
    <source>
        <dbReference type="SAM" id="Phobius"/>
    </source>
</evidence>
<dbReference type="Proteomes" id="UP000812287">
    <property type="component" value="Unassembled WGS sequence"/>
</dbReference>
<name>A0A9P8AUB5_9AGAR</name>
<feature type="transmembrane region" description="Helical" evidence="1">
    <location>
        <begin position="12"/>
        <end position="35"/>
    </location>
</feature>
<keyword evidence="3" id="KW-1185">Reference proteome</keyword>
<evidence type="ECO:0000313" key="3">
    <source>
        <dbReference type="Proteomes" id="UP000812287"/>
    </source>
</evidence>
<evidence type="ECO:0000313" key="2">
    <source>
        <dbReference type="EMBL" id="KAG7446737.1"/>
    </source>
</evidence>
<protein>
    <submittedName>
        <fullName evidence="2">Uncharacterized protein</fullName>
    </submittedName>
</protein>
<accession>A0A9P8AUB5</accession>